<feature type="compositionally biased region" description="Basic and acidic residues" evidence="8">
    <location>
        <begin position="145"/>
        <end position="177"/>
    </location>
</feature>
<dbReference type="SUPFAM" id="SSF160240">
    <property type="entry name" value="Cation efflux protein cytoplasmic domain-like"/>
    <property type="match status" value="1"/>
</dbReference>
<dbReference type="GO" id="GO:0016020">
    <property type="term" value="C:membrane"/>
    <property type="evidence" value="ECO:0007669"/>
    <property type="project" value="UniProtKB-SubCell"/>
</dbReference>
<feature type="domain" description="Cation efflux protein cytoplasmic" evidence="11">
    <location>
        <begin position="320"/>
        <end position="393"/>
    </location>
</feature>
<dbReference type="Pfam" id="PF16916">
    <property type="entry name" value="ZT_dimer"/>
    <property type="match status" value="1"/>
</dbReference>
<dbReference type="InterPro" id="IPR027470">
    <property type="entry name" value="Cation_efflux_CTD"/>
</dbReference>
<protein>
    <submittedName>
        <fullName evidence="12">Cation efflux protein</fullName>
    </submittedName>
</protein>
<evidence type="ECO:0000256" key="8">
    <source>
        <dbReference type="SAM" id="MobiDB-lite"/>
    </source>
</evidence>
<evidence type="ECO:0000313" key="12">
    <source>
        <dbReference type="EMBL" id="KAK4193766.1"/>
    </source>
</evidence>
<dbReference type="InterPro" id="IPR058533">
    <property type="entry name" value="Cation_efflux_TM"/>
</dbReference>
<feature type="transmembrane region" description="Helical" evidence="9">
    <location>
        <begin position="257"/>
        <end position="277"/>
    </location>
</feature>
<dbReference type="Proteomes" id="UP001302126">
    <property type="component" value="Unassembled WGS sequence"/>
</dbReference>
<keyword evidence="6 9" id="KW-1133">Transmembrane helix</keyword>
<feature type="transmembrane region" description="Helical" evidence="9">
    <location>
        <begin position="43"/>
        <end position="62"/>
    </location>
</feature>
<evidence type="ECO:0000256" key="7">
    <source>
        <dbReference type="ARBA" id="ARBA00023136"/>
    </source>
</evidence>
<dbReference type="InterPro" id="IPR027469">
    <property type="entry name" value="Cation_efflux_TMD_sf"/>
</dbReference>
<comment type="caution">
    <text evidence="12">The sequence shown here is derived from an EMBL/GenBank/DDBJ whole genome shotgun (WGS) entry which is preliminary data.</text>
</comment>
<feature type="domain" description="Cation efflux protein transmembrane" evidence="10">
    <location>
        <begin position="17"/>
        <end position="315"/>
    </location>
</feature>
<evidence type="ECO:0000256" key="3">
    <source>
        <dbReference type="ARBA" id="ARBA00022448"/>
    </source>
</evidence>
<evidence type="ECO:0000256" key="9">
    <source>
        <dbReference type="SAM" id="Phobius"/>
    </source>
</evidence>
<dbReference type="Pfam" id="PF01545">
    <property type="entry name" value="Cation_efflux"/>
    <property type="match status" value="1"/>
</dbReference>
<dbReference type="GO" id="GO:0005385">
    <property type="term" value="F:zinc ion transmembrane transporter activity"/>
    <property type="evidence" value="ECO:0007669"/>
    <property type="project" value="TreeGrafter"/>
</dbReference>
<dbReference type="InterPro" id="IPR002524">
    <property type="entry name" value="Cation_efflux"/>
</dbReference>
<accession>A0AAN6X525</accession>
<dbReference type="PANTHER" id="PTHR45820">
    <property type="entry name" value="FI23527P1"/>
    <property type="match status" value="1"/>
</dbReference>
<keyword evidence="5" id="KW-0862">Zinc</keyword>
<dbReference type="NCBIfam" id="TIGR01297">
    <property type="entry name" value="CDF"/>
    <property type="match status" value="1"/>
</dbReference>
<feature type="transmembrane region" description="Helical" evidence="9">
    <location>
        <begin position="118"/>
        <end position="136"/>
    </location>
</feature>
<evidence type="ECO:0000256" key="6">
    <source>
        <dbReference type="ARBA" id="ARBA00022989"/>
    </source>
</evidence>
<gene>
    <name evidence="12" type="ORF">QBC35DRAFT_458035</name>
</gene>
<name>A0AAN6X525_9PEZI</name>
<evidence type="ECO:0000259" key="10">
    <source>
        <dbReference type="Pfam" id="PF01545"/>
    </source>
</evidence>
<evidence type="ECO:0000256" key="5">
    <source>
        <dbReference type="ARBA" id="ARBA00022833"/>
    </source>
</evidence>
<comment type="similarity">
    <text evidence="2">Belongs to the cation diffusion facilitator (CDF) transporter (TC 2.A.4) family. SLC30A subfamily.</text>
</comment>
<reference evidence="12" key="2">
    <citation type="submission" date="2023-05" db="EMBL/GenBank/DDBJ databases">
        <authorList>
            <consortium name="Lawrence Berkeley National Laboratory"/>
            <person name="Steindorff A."/>
            <person name="Hensen N."/>
            <person name="Bonometti L."/>
            <person name="Westerberg I."/>
            <person name="Brannstrom I.O."/>
            <person name="Guillou S."/>
            <person name="Cros-Aarteil S."/>
            <person name="Calhoun S."/>
            <person name="Haridas S."/>
            <person name="Kuo A."/>
            <person name="Mondo S."/>
            <person name="Pangilinan J."/>
            <person name="Riley R."/>
            <person name="Labutti K."/>
            <person name="Andreopoulos B."/>
            <person name="Lipzen A."/>
            <person name="Chen C."/>
            <person name="Yanf M."/>
            <person name="Daum C."/>
            <person name="Ng V."/>
            <person name="Clum A."/>
            <person name="Ohm R."/>
            <person name="Martin F."/>
            <person name="Silar P."/>
            <person name="Natvig D."/>
            <person name="Lalanne C."/>
            <person name="Gautier V."/>
            <person name="Ament-Velasquez S.L."/>
            <person name="Kruys A."/>
            <person name="Hutchinson M.I."/>
            <person name="Powell A.J."/>
            <person name="Barry K."/>
            <person name="Miller A.N."/>
            <person name="Grigoriev I.V."/>
            <person name="Debuchy R."/>
            <person name="Gladieux P."/>
            <person name="Thoren M.H."/>
            <person name="Johannesson H."/>
        </authorList>
    </citation>
    <scope>NUCLEOTIDE SEQUENCE</scope>
    <source>
        <strain evidence="12">PSN309</strain>
    </source>
</reference>
<feature type="compositionally biased region" description="Polar residues" evidence="8">
    <location>
        <begin position="187"/>
        <end position="205"/>
    </location>
</feature>
<keyword evidence="3" id="KW-0813">Transport</keyword>
<keyword evidence="4 9" id="KW-0812">Transmembrane</keyword>
<keyword evidence="7 9" id="KW-0472">Membrane</keyword>
<feature type="transmembrane region" description="Helical" evidence="9">
    <location>
        <begin position="12"/>
        <end position="37"/>
    </location>
</feature>
<evidence type="ECO:0000313" key="13">
    <source>
        <dbReference type="Proteomes" id="UP001302126"/>
    </source>
</evidence>
<comment type="subcellular location">
    <subcellularLocation>
        <location evidence="1">Membrane</location>
        <topology evidence="1">Multi-pass membrane protein</topology>
    </subcellularLocation>
</comment>
<dbReference type="EMBL" id="MU864350">
    <property type="protein sequence ID" value="KAK4193766.1"/>
    <property type="molecule type" value="Genomic_DNA"/>
</dbReference>
<dbReference type="InterPro" id="IPR036837">
    <property type="entry name" value="Cation_efflux_CTD_sf"/>
</dbReference>
<proteinExistence type="inferred from homology"/>
<dbReference type="AlphaFoldDB" id="A0AAN6X525"/>
<evidence type="ECO:0000256" key="2">
    <source>
        <dbReference type="ARBA" id="ARBA00008873"/>
    </source>
</evidence>
<evidence type="ECO:0000259" key="11">
    <source>
        <dbReference type="Pfam" id="PF16916"/>
    </source>
</evidence>
<evidence type="ECO:0000256" key="1">
    <source>
        <dbReference type="ARBA" id="ARBA00004141"/>
    </source>
</evidence>
<dbReference type="GO" id="GO:0006882">
    <property type="term" value="P:intracellular zinc ion homeostasis"/>
    <property type="evidence" value="ECO:0007669"/>
    <property type="project" value="TreeGrafter"/>
</dbReference>
<evidence type="ECO:0000256" key="4">
    <source>
        <dbReference type="ARBA" id="ARBA00022692"/>
    </source>
</evidence>
<keyword evidence="13" id="KW-1185">Reference proteome</keyword>
<sequence>MAFKFKITQKQRVMGTIALSTAFFICEITFAILTHSLALQADAFHYLSDILGYVVTLTAIIISERTEAPQELSFGWQRAKLLGAFFNGSFLLALGISVLIQSFERFTERTEIKDPDHILIIGCVGLGLNLISVFLLHEHNDCGHGHDHDHDSHELDGPHNHDKSHSHAHNHNLEHSHGHTNHLRYQRGSSSGSSTDVNGTGSGTDESAKICAVDIEANAPAMYMHPTASTDSHSEHRHIVHRVKAPLKDLNMMAAKLHVVCDLFGNIGVIVAAAIIWKTDGEHRNLVDPAVSVVIALLILFAAVPLLKKSGNILLQSAPEGVNLVDIKHDIEKIPGISSVHELHVWRLDQKKAIASAHVLVSDPDMAKFVQKAKIISECLHAYGIHSITLQPELVTAPSTPTGCQMICASGMCEKLTCCSVVIEQA</sequence>
<feature type="transmembrane region" description="Helical" evidence="9">
    <location>
        <begin position="289"/>
        <end position="307"/>
    </location>
</feature>
<feature type="transmembrane region" description="Helical" evidence="9">
    <location>
        <begin position="82"/>
        <end position="103"/>
    </location>
</feature>
<dbReference type="PANTHER" id="PTHR45820:SF5">
    <property type="entry name" value="DIFFUSION FACILITATOR FAMILY METAL ION TRANSPORTER, PUTATIVE-RELATED"/>
    <property type="match status" value="1"/>
</dbReference>
<dbReference type="SUPFAM" id="SSF161111">
    <property type="entry name" value="Cation efflux protein transmembrane domain-like"/>
    <property type="match status" value="1"/>
</dbReference>
<feature type="region of interest" description="Disordered" evidence="8">
    <location>
        <begin position="145"/>
        <end position="205"/>
    </location>
</feature>
<reference evidence="12" key="1">
    <citation type="journal article" date="2023" name="Mol. Phylogenet. Evol.">
        <title>Genome-scale phylogeny and comparative genomics of the fungal order Sordariales.</title>
        <authorList>
            <person name="Hensen N."/>
            <person name="Bonometti L."/>
            <person name="Westerberg I."/>
            <person name="Brannstrom I.O."/>
            <person name="Guillou S."/>
            <person name="Cros-Aarteil S."/>
            <person name="Calhoun S."/>
            <person name="Haridas S."/>
            <person name="Kuo A."/>
            <person name="Mondo S."/>
            <person name="Pangilinan J."/>
            <person name="Riley R."/>
            <person name="LaButti K."/>
            <person name="Andreopoulos B."/>
            <person name="Lipzen A."/>
            <person name="Chen C."/>
            <person name="Yan M."/>
            <person name="Daum C."/>
            <person name="Ng V."/>
            <person name="Clum A."/>
            <person name="Steindorff A."/>
            <person name="Ohm R.A."/>
            <person name="Martin F."/>
            <person name="Silar P."/>
            <person name="Natvig D.O."/>
            <person name="Lalanne C."/>
            <person name="Gautier V."/>
            <person name="Ament-Velasquez S.L."/>
            <person name="Kruys A."/>
            <person name="Hutchinson M.I."/>
            <person name="Powell A.J."/>
            <person name="Barry K."/>
            <person name="Miller A.N."/>
            <person name="Grigoriev I.V."/>
            <person name="Debuchy R."/>
            <person name="Gladieux P."/>
            <person name="Hiltunen Thoren M."/>
            <person name="Johannesson H."/>
        </authorList>
    </citation>
    <scope>NUCLEOTIDE SEQUENCE</scope>
    <source>
        <strain evidence="12">PSN309</strain>
    </source>
</reference>
<dbReference type="Gene3D" id="1.20.1510.10">
    <property type="entry name" value="Cation efflux protein transmembrane domain"/>
    <property type="match status" value="2"/>
</dbReference>
<organism evidence="12 13">
    <name type="scientific">Podospora australis</name>
    <dbReference type="NCBI Taxonomy" id="1536484"/>
    <lineage>
        <taxon>Eukaryota</taxon>
        <taxon>Fungi</taxon>
        <taxon>Dikarya</taxon>
        <taxon>Ascomycota</taxon>
        <taxon>Pezizomycotina</taxon>
        <taxon>Sordariomycetes</taxon>
        <taxon>Sordariomycetidae</taxon>
        <taxon>Sordariales</taxon>
        <taxon>Podosporaceae</taxon>
        <taxon>Podospora</taxon>
    </lineage>
</organism>